<dbReference type="CDD" id="cd04496">
    <property type="entry name" value="SSB_OBF"/>
    <property type="match status" value="1"/>
</dbReference>
<comment type="subunit">
    <text evidence="2">Homotetramer.</text>
</comment>
<protein>
    <recommendedName>
        <fullName evidence="2 3">Single-stranded DNA-binding protein</fullName>
        <shortName evidence="2">SSB</shortName>
    </recommendedName>
</protein>
<dbReference type="InterPro" id="IPR000424">
    <property type="entry name" value="Primosome_PriB/ssb"/>
</dbReference>
<feature type="region of interest" description="Disordered" evidence="4">
    <location>
        <begin position="111"/>
        <end position="146"/>
    </location>
</feature>
<dbReference type="PANTHER" id="PTHR10302">
    <property type="entry name" value="SINGLE-STRANDED DNA-BINDING PROTEIN"/>
    <property type="match status" value="1"/>
</dbReference>
<evidence type="ECO:0000256" key="2">
    <source>
        <dbReference type="HAMAP-Rule" id="MF_00984"/>
    </source>
</evidence>
<dbReference type="Gene3D" id="2.40.50.140">
    <property type="entry name" value="Nucleic acid-binding proteins"/>
    <property type="match status" value="1"/>
</dbReference>
<evidence type="ECO:0000313" key="6">
    <source>
        <dbReference type="Proteomes" id="UP000683507"/>
    </source>
</evidence>
<dbReference type="RefSeq" id="WP_258542605.1">
    <property type="nucleotide sequence ID" value="NZ_OU015584.1"/>
</dbReference>
<dbReference type="GO" id="GO:0009295">
    <property type="term" value="C:nucleoid"/>
    <property type="evidence" value="ECO:0007669"/>
    <property type="project" value="TreeGrafter"/>
</dbReference>
<organism evidence="5 6">
    <name type="scientific">Parvicella tangerina</name>
    <dbReference type="NCBI Taxonomy" id="2829795"/>
    <lineage>
        <taxon>Bacteria</taxon>
        <taxon>Pseudomonadati</taxon>
        <taxon>Bacteroidota</taxon>
        <taxon>Flavobacteriia</taxon>
        <taxon>Flavobacteriales</taxon>
        <taxon>Parvicellaceae</taxon>
        <taxon>Parvicella</taxon>
    </lineage>
</organism>
<feature type="compositionally biased region" description="Acidic residues" evidence="4">
    <location>
        <begin position="137"/>
        <end position="146"/>
    </location>
</feature>
<comment type="caution">
    <text evidence="2">Lacks conserved residue(s) required for the propagation of feature annotation.</text>
</comment>
<dbReference type="PROSITE" id="PS50935">
    <property type="entry name" value="SSB"/>
    <property type="match status" value="1"/>
</dbReference>
<keyword evidence="2" id="KW-0233">DNA recombination</keyword>
<evidence type="ECO:0000256" key="1">
    <source>
        <dbReference type="ARBA" id="ARBA00023125"/>
    </source>
</evidence>
<gene>
    <name evidence="5" type="primary">ssb_1</name>
    <name evidence="5" type="ORF">CRYO30217_02375</name>
</gene>
<dbReference type="KEGG" id="ptan:CRYO30217_02375"/>
<feature type="short sequence motif" description="Important for interaction with partner proteins" evidence="2">
    <location>
        <begin position="141"/>
        <end position="146"/>
    </location>
</feature>
<dbReference type="GO" id="GO:0006281">
    <property type="term" value="P:DNA repair"/>
    <property type="evidence" value="ECO:0007669"/>
    <property type="project" value="UniProtKB-UniRule"/>
</dbReference>
<dbReference type="AlphaFoldDB" id="A0A916NSM8"/>
<evidence type="ECO:0000313" key="5">
    <source>
        <dbReference type="EMBL" id="CAG5084105.1"/>
    </source>
</evidence>
<dbReference type="NCBIfam" id="TIGR00621">
    <property type="entry name" value="ssb"/>
    <property type="match status" value="1"/>
</dbReference>
<dbReference type="GO" id="GO:0003697">
    <property type="term" value="F:single-stranded DNA binding"/>
    <property type="evidence" value="ECO:0007669"/>
    <property type="project" value="UniProtKB-UniRule"/>
</dbReference>
<name>A0A916NSM8_9FLAO</name>
<reference evidence="5" key="1">
    <citation type="submission" date="2021-04" db="EMBL/GenBank/DDBJ databases">
        <authorList>
            <person name="Rodrigo-Torres L."/>
            <person name="Arahal R. D."/>
            <person name="Lucena T."/>
        </authorList>
    </citation>
    <scope>NUCLEOTIDE SEQUENCE</scope>
    <source>
        <strain evidence="5">AS29M-1</strain>
    </source>
</reference>
<dbReference type="Proteomes" id="UP000683507">
    <property type="component" value="Chromosome"/>
</dbReference>
<sequence>MARSVNKVILVGNLGKDPEVRHLESGAAVANFPIATSESYKDRNSGELITNTDWHNIVLWRGLAEIAEKYLKKGDKVYIEGKIRNRSYQDQEGITKYITEIVGDNLVMMGKPETGAAGNHEGNSASGANPKVNEFTGESDDDDLPF</sequence>
<evidence type="ECO:0000256" key="3">
    <source>
        <dbReference type="PIRNR" id="PIRNR002070"/>
    </source>
</evidence>
<dbReference type="Pfam" id="PF00436">
    <property type="entry name" value="SSB"/>
    <property type="match status" value="1"/>
</dbReference>
<dbReference type="PIRSF" id="PIRSF002070">
    <property type="entry name" value="SSB"/>
    <property type="match status" value="1"/>
</dbReference>
<keyword evidence="1 2" id="KW-0238">DNA-binding</keyword>
<dbReference type="HAMAP" id="MF_00984">
    <property type="entry name" value="SSB"/>
    <property type="match status" value="1"/>
</dbReference>
<dbReference type="GO" id="GO:0006310">
    <property type="term" value="P:DNA recombination"/>
    <property type="evidence" value="ECO:0007669"/>
    <property type="project" value="UniProtKB-UniRule"/>
</dbReference>
<keyword evidence="6" id="KW-1185">Reference proteome</keyword>
<evidence type="ECO:0000256" key="4">
    <source>
        <dbReference type="SAM" id="MobiDB-lite"/>
    </source>
</evidence>
<dbReference type="GO" id="GO:0006260">
    <property type="term" value="P:DNA replication"/>
    <property type="evidence" value="ECO:0007669"/>
    <property type="project" value="UniProtKB-UniRule"/>
</dbReference>
<dbReference type="PANTHER" id="PTHR10302:SF0">
    <property type="entry name" value="SINGLE-STRANDED DNA-BINDING PROTEIN, MITOCHONDRIAL"/>
    <property type="match status" value="1"/>
</dbReference>
<dbReference type="SUPFAM" id="SSF50249">
    <property type="entry name" value="Nucleic acid-binding proteins"/>
    <property type="match status" value="1"/>
</dbReference>
<dbReference type="InterPro" id="IPR011344">
    <property type="entry name" value="ssDNA-bd"/>
</dbReference>
<keyword evidence="2" id="KW-0235">DNA replication</keyword>
<accession>A0A916NSM8</accession>
<dbReference type="InterPro" id="IPR012340">
    <property type="entry name" value="NA-bd_OB-fold"/>
</dbReference>
<proteinExistence type="inferred from homology"/>
<keyword evidence="2" id="KW-0234">DNA repair</keyword>
<keyword evidence="2" id="KW-0227">DNA damage</keyword>
<comment type="function">
    <text evidence="2">Plays an important role in DNA replication, recombination and repair. Binds to ssDNA and to an array of partner proteins to recruit them to their sites of action during DNA metabolism.</text>
</comment>
<dbReference type="EMBL" id="OU015584">
    <property type="protein sequence ID" value="CAG5084105.1"/>
    <property type="molecule type" value="Genomic_DNA"/>
</dbReference>